<feature type="transmembrane region" description="Helical" evidence="5">
    <location>
        <begin position="15"/>
        <end position="37"/>
    </location>
</feature>
<evidence type="ECO:0000313" key="8">
    <source>
        <dbReference type="Proteomes" id="UP000199109"/>
    </source>
</evidence>
<gene>
    <name evidence="7" type="ORF">SAMN05421636_1051</name>
</gene>
<evidence type="ECO:0000259" key="6">
    <source>
        <dbReference type="PROSITE" id="PS50850"/>
    </source>
</evidence>
<feature type="transmembrane region" description="Helical" evidence="5">
    <location>
        <begin position="329"/>
        <end position="352"/>
    </location>
</feature>
<evidence type="ECO:0000256" key="1">
    <source>
        <dbReference type="ARBA" id="ARBA00004141"/>
    </source>
</evidence>
<dbReference type="InterPro" id="IPR020846">
    <property type="entry name" value="MFS_dom"/>
</dbReference>
<evidence type="ECO:0000256" key="2">
    <source>
        <dbReference type="ARBA" id="ARBA00022692"/>
    </source>
</evidence>
<feature type="transmembrane region" description="Helical" evidence="5">
    <location>
        <begin position="100"/>
        <end position="122"/>
    </location>
</feature>
<keyword evidence="2 5" id="KW-0812">Transmembrane</keyword>
<dbReference type="PANTHER" id="PTHR11662:SF285">
    <property type="entry name" value="HEXURONATE TRANSPORTER"/>
    <property type="match status" value="1"/>
</dbReference>
<dbReference type="GO" id="GO:0016020">
    <property type="term" value="C:membrane"/>
    <property type="evidence" value="ECO:0007669"/>
    <property type="project" value="UniProtKB-SubCell"/>
</dbReference>
<dbReference type="RefSeq" id="WP_139205132.1">
    <property type="nucleotide sequence ID" value="NZ_FNAO01000005.1"/>
</dbReference>
<feature type="transmembrane region" description="Helical" evidence="5">
    <location>
        <begin position="364"/>
        <end position="386"/>
    </location>
</feature>
<dbReference type="InterPro" id="IPR011701">
    <property type="entry name" value="MFS"/>
</dbReference>
<dbReference type="Proteomes" id="UP000199109">
    <property type="component" value="Unassembled WGS sequence"/>
</dbReference>
<dbReference type="AlphaFoldDB" id="A0A1G7CRR0"/>
<feature type="transmembrane region" description="Helical" evidence="5">
    <location>
        <begin position="197"/>
        <end position="218"/>
    </location>
</feature>
<dbReference type="SUPFAM" id="SSF103473">
    <property type="entry name" value="MFS general substrate transporter"/>
    <property type="match status" value="1"/>
</dbReference>
<keyword evidence="3 5" id="KW-1133">Transmembrane helix</keyword>
<feature type="non-terminal residue" evidence="7">
    <location>
        <position position="1"/>
    </location>
</feature>
<feature type="domain" description="Major facilitator superfamily (MFS) profile" evidence="6">
    <location>
        <begin position="1"/>
        <end position="391"/>
    </location>
</feature>
<dbReference type="PROSITE" id="PS50850">
    <property type="entry name" value="MFS"/>
    <property type="match status" value="1"/>
</dbReference>
<evidence type="ECO:0000256" key="3">
    <source>
        <dbReference type="ARBA" id="ARBA00022989"/>
    </source>
</evidence>
<feature type="transmembrane region" description="Helical" evidence="5">
    <location>
        <begin position="295"/>
        <end position="317"/>
    </location>
</feature>
<dbReference type="Gene3D" id="1.20.1250.20">
    <property type="entry name" value="MFS general substrate transporter like domains"/>
    <property type="match status" value="1"/>
</dbReference>
<keyword evidence="4 5" id="KW-0472">Membrane</keyword>
<keyword evidence="8" id="KW-1185">Reference proteome</keyword>
<feature type="transmembrane region" description="Helical" evidence="5">
    <location>
        <begin position="271"/>
        <end position="289"/>
    </location>
</feature>
<organism evidence="7 8">
    <name type="scientific">Pricia antarctica</name>
    <dbReference type="NCBI Taxonomy" id="641691"/>
    <lineage>
        <taxon>Bacteria</taxon>
        <taxon>Pseudomonadati</taxon>
        <taxon>Bacteroidota</taxon>
        <taxon>Flavobacteriia</taxon>
        <taxon>Flavobacteriales</taxon>
        <taxon>Flavobacteriaceae</taxon>
        <taxon>Pricia</taxon>
    </lineage>
</organism>
<dbReference type="PANTHER" id="PTHR11662">
    <property type="entry name" value="SOLUTE CARRIER FAMILY 17"/>
    <property type="match status" value="1"/>
</dbReference>
<dbReference type="InterPro" id="IPR036259">
    <property type="entry name" value="MFS_trans_sf"/>
</dbReference>
<reference evidence="7 8" key="1">
    <citation type="submission" date="2016-10" db="EMBL/GenBank/DDBJ databases">
        <authorList>
            <person name="de Groot N.N."/>
        </authorList>
    </citation>
    <scope>NUCLEOTIDE SEQUENCE [LARGE SCALE GENOMIC DNA]</scope>
    <source>
        <strain evidence="7 8">DSM 23421</strain>
    </source>
</reference>
<proteinExistence type="predicted"/>
<name>A0A1G7CRR0_9FLAO</name>
<protein>
    <submittedName>
        <fullName evidence="7">MFS transporter, ACS family, hexuronate transporter</fullName>
    </submittedName>
</protein>
<dbReference type="OrthoDB" id="9781156at2"/>
<accession>A0A1G7CRR0</accession>
<sequence>KPVLEKEFNWTETDYAYIIMAFTAAYAIGLISFGWLIDKWGTKLGYSISITVWSVAGMLHAVVRSVFGFSLARVGLALGEAGNFPAAMKAVSEWFPKKERALATGIFNSGTSIGVVLALLVTPWILTNYGWHEVFWITGSFGFIWLIFWLFFYDIPAKQKRLTVQEYKYITEGQDEENADEQKIAVKWKKLFTFKQTWAFIVGKGLIDPIFWFFLFWLPSYFASTFSLDLTKPSVELMIVYGATTVGSIGGGFFSSWLIKRGMPVLKARKGALLLFALLEISIILAQFATNVWMAVALISVAVAVHQAWATNVFTMASDMFPKEVVSSVVGIGGMAGAVGGILFPILVGVLLDKYKAIGNLEAGYNILFTVCGFTYLFALTIIHLLTRKNQHVNLNQLR</sequence>
<dbReference type="CDD" id="cd17319">
    <property type="entry name" value="MFS_ExuT_GudP_like"/>
    <property type="match status" value="1"/>
</dbReference>
<comment type="subcellular location">
    <subcellularLocation>
        <location evidence="1">Membrane</location>
        <topology evidence="1">Multi-pass membrane protein</topology>
    </subcellularLocation>
</comment>
<dbReference type="InterPro" id="IPR050382">
    <property type="entry name" value="MFS_Na/Anion_cotransporter"/>
</dbReference>
<dbReference type="EMBL" id="FNAO01000005">
    <property type="protein sequence ID" value="SDE41923.1"/>
    <property type="molecule type" value="Genomic_DNA"/>
</dbReference>
<feature type="transmembrane region" description="Helical" evidence="5">
    <location>
        <begin position="238"/>
        <end position="259"/>
    </location>
</feature>
<feature type="transmembrane region" description="Helical" evidence="5">
    <location>
        <begin position="134"/>
        <end position="153"/>
    </location>
</feature>
<dbReference type="Pfam" id="PF07690">
    <property type="entry name" value="MFS_1"/>
    <property type="match status" value="1"/>
</dbReference>
<evidence type="ECO:0000256" key="5">
    <source>
        <dbReference type="SAM" id="Phobius"/>
    </source>
</evidence>
<evidence type="ECO:0000256" key="4">
    <source>
        <dbReference type="ARBA" id="ARBA00023136"/>
    </source>
</evidence>
<evidence type="ECO:0000313" key="7">
    <source>
        <dbReference type="EMBL" id="SDE41923.1"/>
    </source>
</evidence>
<dbReference type="GO" id="GO:0015134">
    <property type="term" value="F:hexuronate transmembrane transporter activity"/>
    <property type="evidence" value="ECO:0007669"/>
    <property type="project" value="TreeGrafter"/>
</dbReference>